<dbReference type="PANTHER" id="PTHR34351">
    <property type="entry name" value="SLR1927 PROTEIN-RELATED"/>
    <property type="match status" value="1"/>
</dbReference>
<evidence type="ECO:0000313" key="2">
    <source>
        <dbReference type="Proteomes" id="UP000515703"/>
    </source>
</evidence>
<reference evidence="1 2" key="2">
    <citation type="submission" date="2020-08" db="EMBL/GenBank/DDBJ databases">
        <authorList>
            <person name="Ueki A."/>
            <person name="Tonouchi A."/>
        </authorList>
    </citation>
    <scope>NUCLEOTIDE SEQUENCE [LARGE SCALE GENOMIC DNA]</scope>
    <source>
        <strain evidence="1 2">CTTW</strain>
    </source>
</reference>
<name>A0A7I8DRT3_9FIRM</name>
<evidence type="ECO:0000313" key="1">
    <source>
        <dbReference type="EMBL" id="BCK01119.1"/>
    </source>
</evidence>
<keyword evidence="2" id="KW-1185">Reference proteome</keyword>
<protein>
    <recommendedName>
        <fullName evidence="3">DUF58 domain-containing protein</fullName>
    </recommendedName>
</protein>
<dbReference type="PANTHER" id="PTHR34351:SF1">
    <property type="entry name" value="SLR1927 PROTEIN"/>
    <property type="match status" value="1"/>
</dbReference>
<dbReference type="EMBL" id="AP023368">
    <property type="protein sequence ID" value="BCK01119.1"/>
    <property type="molecule type" value="Genomic_DNA"/>
</dbReference>
<gene>
    <name evidence="1" type="ORF">bsdcttw_41590</name>
</gene>
<accession>A0A7I8DRT3</accession>
<dbReference type="Proteomes" id="UP000515703">
    <property type="component" value="Chromosome"/>
</dbReference>
<dbReference type="KEGG" id="acht:bsdcttw_41590"/>
<organism evidence="1 2">
    <name type="scientific">Anaerocolumna chitinilytica</name>
    <dbReference type="NCBI Taxonomy" id="1727145"/>
    <lineage>
        <taxon>Bacteria</taxon>
        <taxon>Bacillati</taxon>
        <taxon>Bacillota</taxon>
        <taxon>Clostridia</taxon>
        <taxon>Lachnospirales</taxon>
        <taxon>Lachnospiraceae</taxon>
        <taxon>Anaerocolumna</taxon>
    </lineage>
</organism>
<reference evidence="1 2" key="1">
    <citation type="submission" date="2020-08" db="EMBL/GenBank/DDBJ databases">
        <title>Draft genome sequencing of an Anaerocolumna strain isolated from anoxic soil subjected to BSD treatment.</title>
        <authorList>
            <person name="Uek A."/>
            <person name="Tonouchi A."/>
        </authorList>
    </citation>
    <scope>NUCLEOTIDE SEQUENCE [LARGE SCALE GENOMIC DNA]</scope>
    <source>
        <strain evidence="1 2">CTTW</strain>
    </source>
</reference>
<evidence type="ECO:0008006" key="3">
    <source>
        <dbReference type="Google" id="ProtNLM"/>
    </source>
</evidence>
<proteinExistence type="predicted"/>
<sequence>MSVDKHSLAYAVLRLKSEHCGNIKIAVYRIKCYDLLSLGYISRKWPSWQIISVMPTLHPMAGDLIRRTADMEMDDESVHYLEHKPGNDPSEIFGVRDYKEGDRPNQIHWKLSRKNQKLIMKEYSQPLRDRSLFFLDFKVEGEGEKKLYQLDCYIEAAMSVSEGILKNGHQHRIIWYDWKEKKYVEKDIIDSDSSNEAQTALLSAAFYNTAEEEKKQYEGKEEDGSNIIYLTNELSEDKIIRLQKPGMLQLHVIYINDLQKMPLKARTEDFLRKSMISCYRIDIKNMKESIFKLGVVNY</sequence>
<dbReference type="AlphaFoldDB" id="A0A7I8DRT3"/>